<dbReference type="PANTHER" id="PTHR30193">
    <property type="entry name" value="ABC TRANSPORTER PERMEASE PROTEIN"/>
    <property type="match status" value="1"/>
</dbReference>
<dbReference type="Pfam" id="PF00528">
    <property type="entry name" value="BPD_transp_1"/>
    <property type="match status" value="1"/>
</dbReference>
<feature type="transmembrane region" description="Helical" evidence="7">
    <location>
        <begin position="255"/>
        <end position="278"/>
    </location>
</feature>
<accession>A0ABT1V5E9</accession>
<dbReference type="InterPro" id="IPR035906">
    <property type="entry name" value="MetI-like_sf"/>
</dbReference>
<protein>
    <submittedName>
        <fullName evidence="9">Sugar ABC transporter permease</fullName>
    </submittedName>
</protein>
<keyword evidence="6 7" id="KW-0472">Membrane</keyword>
<gene>
    <name evidence="9" type="ORF">NP777_30980</name>
</gene>
<evidence type="ECO:0000256" key="4">
    <source>
        <dbReference type="ARBA" id="ARBA00022692"/>
    </source>
</evidence>
<dbReference type="PROSITE" id="PS50928">
    <property type="entry name" value="ABC_TM1"/>
    <property type="match status" value="1"/>
</dbReference>
<evidence type="ECO:0000256" key="1">
    <source>
        <dbReference type="ARBA" id="ARBA00004651"/>
    </source>
</evidence>
<dbReference type="EMBL" id="JANIAA010000027">
    <property type="protein sequence ID" value="MCQ8192620.1"/>
    <property type="molecule type" value="Genomic_DNA"/>
</dbReference>
<evidence type="ECO:0000313" key="10">
    <source>
        <dbReference type="Proteomes" id="UP001204746"/>
    </source>
</evidence>
<keyword evidence="2 7" id="KW-0813">Transport</keyword>
<evidence type="ECO:0000256" key="2">
    <source>
        <dbReference type="ARBA" id="ARBA00022448"/>
    </source>
</evidence>
<dbReference type="SUPFAM" id="SSF161098">
    <property type="entry name" value="MetI-like"/>
    <property type="match status" value="1"/>
</dbReference>
<sequence length="286" mass="31797">MRNDLVALAFLLPALFCFGYFAWWPLVRGLELSFQQTNLVDPAQWVGLSNFQHVLDDPMLATAVKNTLLFAGLALVIGFPLPLLLAVQMSTLRRLAGLYRYLVYLPVMLPPVVGVLLWQMFYDPDHGLFNKVLGLVGLGPYPWLQSTHSAMLSLVLESTWAGMGSATLIYLAALTRVPPELYEAAETDGARIWRRMWHITLPQLRGTVLLLLLMQLIGTLQVFAEPYLMTDGGPENATVTVLLLIYRYAFIDGDYGAASAMSLLLAAALSLLSAVYLWSTRRWSSS</sequence>
<feature type="domain" description="ABC transmembrane type-1" evidence="8">
    <location>
        <begin position="64"/>
        <end position="276"/>
    </location>
</feature>
<dbReference type="InterPro" id="IPR051393">
    <property type="entry name" value="ABC_transporter_permease"/>
</dbReference>
<keyword evidence="5 7" id="KW-1133">Transmembrane helix</keyword>
<feature type="transmembrane region" description="Helical" evidence="7">
    <location>
        <begin position="101"/>
        <end position="121"/>
    </location>
</feature>
<name>A0ABT1V5E9_9ACTN</name>
<evidence type="ECO:0000256" key="5">
    <source>
        <dbReference type="ARBA" id="ARBA00022989"/>
    </source>
</evidence>
<comment type="similarity">
    <text evidence="7">Belongs to the binding-protein-dependent transport system permease family.</text>
</comment>
<evidence type="ECO:0000313" key="9">
    <source>
        <dbReference type="EMBL" id="MCQ8192620.1"/>
    </source>
</evidence>
<reference evidence="9 10" key="1">
    <citation type="submission" date="2022-07" db="EMBL/GenBank/DDBJ databases">
        <authorList>
            <person name="Phongsopitanun W."/>
            <person name="Tanasupawat S."/>
        </authorList>
    </citation>
    <scope>NUCLEOTIDE SEQUENCE [LARGE SCALE GENOMIC DNA]</scope>
    <source>
        <strain evidence="9 10">RCU-064</strain>
    </source>
</reference>
<comment type="caution">
    <text evidence="9">The sequence shown here is derived from an EMBL/GenBank/DDBJ whole genome shotgun (WGS) entry which is preliminary data.</text>
</comment>
<dbReference type="PANTHER" id="PTHR30193:SF41">
    <property type="entry name" value="DIACETYLCHITOBIOSE UPTAKE SYSTEM PERMEASE PROTEIN NGCF"/>
    <property type="match status" value="1"/>
</dbReference>
<feature type="transmembrane region" description="Helical" evidence="7">
    <location>
        <begin position="150"/>
        <end position="173"/>
    </location>
</feature>
<dbReference type="InterPro" id="IPR000515">
    <property type="entry name" value="MetI-like"/>
</dbReference>
<feature type="transmembrane region" description="Helical" evidence="7">
    <location>
        <begin position="204"/>
        <end position="224"/>
    </location>
</feature>
<dbReference type="Gene3D" id="1.10.3720.10">
    <property type="entry name" value="MetI-like"/>
    <property type="match status" value="1"/>
</dbReference>
<evidence type="ECO:0000256" key="7">
    <source>
        <dbReference type="RuleBase" id="RU363032"/>
    </source>
</evidence>
<keyword evidence="10" id="KW-1185">Reference proteome</keyword>
<evidence type="ECO:0000256" key="3">
    <source>
        <dbReference type="ARBA" id="ARBA00022475"/>
    </source>
</evidence>
<evidence type="ECO:0000256" key="6">
    <source>
        <dbReference type="ARBA" id="ARBA00023136"/>
    </source>
</evidence>
<comment type="subcellular location">
    <subcellularLocation>
        <location evidence="1 7">Cell membrane</location>
        <topology evidence="1 7">Multi-pass membrane protein</topology>
    </subcellularLocation>
</comment>
<evidence type="ECO:0000259" key="8">
    <source>
        <dbReference type="PROSITE" id="PS50928"/>
    </source>
</evidence>
<keyword evidence="4 7" id="KW-0812">Transmembrane</keyword>
<dbReference type="Proteomes" id="UP001204746">
    <property type="component" value="Unassembled WGS sequence"/>
</dbReference>
<keyword evidence="3" id="KW-1003">Cell membrane</keyword>
<organism evidence="9 10">
    <name type="scientific">Streptomyces rugosispiralis</name>
    <dbReference type="NCBI Taxonomy" id="2967341"/>
    <lineage>
        <taxon>Bacteria</taxon>
        <taxon>Bacillati</taxon>
        <taxon>Actinomycetota</taxon>
        <taxon>Actinomycetes</taxon>
        <taxon>Kitasatosporales</taxon>
        <taxon>Streptomycetaceae</taxon>
        <taxon>Streptomyces</taxon>
    </lineage>
</organism>
<feature type="transmembrane region" description="Helical" evidence="7">
    <location>
        <begin position="68"/>
        <end position="89"/>
    </location>
</feature>
<proteinExistence type="inferred from homology"/>
<dbReference type="CDD" id="cd06261">
    <property type="entry name" value="TM_PBP2"/>
    <property type="match status" value="1"/>
</dbReference>